<keyword evidence="8 13" id="KW-1133">Transmembrane helix</keyword>
<dbReference type="GO" id="GO:0045259">
    <property type="term" value="C:proton-transporting ATP synthase complex"/>
    <property type="evidence" value="ECO:0007669"/>
    <property type="project" value="UniProtKB-KW"/>
</dbReference>
<comment type="subunit">
    <text evidence="3">F-type ATPases have 2 components, CF(1) - the catalytic core - and CF(0) - the membrane proton channel.</text>
</comment>
<evidence type="ECO:0000256" key="4">
    <source>
        <dbReference type="ARBA" id="ARBA00022448"/>
    </source>
</evidence>
<evidence type="ECO:0000256" key="13">
    <source>
        <dbReference type="SAM" id="Phobius"/>
    </source>
</evidence>
<proteinExistence type="inferred from homology"/>
<evidence type="ECO:0000256" key="3">
    <source>
        <dbReference type="ARBA" id="ARBA00011291"/>
    </source>
</evidence>
<keyword evidence="5 12" id="KW-0138">CF(0)</keyword>
<dbReference type="GeneID" id="67133971"/>
<reference evidence="14" key="1">
    <citation type="submission" date="2020-11" db="EMBL/GenBank/DDBJ databases">
        <authorList>
            <person name="Sun H."/>
            <person name="Sun H."/>
            <person name="Song J."/>
            <person name="Zhang W."/>
            <person name="Deng G."/>
            <person name="Wei X."/>
            <person name="Li F."/>
            <person name="Zhang X."/>
            <person name="Liu J."/>
            <person name="Pu J."/>
            <person name="Sun Y."/>
            <person name="Tong Q."/>
            <person name="Bi Y."/>
            <person name="Qi J."/>
            <person name="Chang K.-C."/>
            <person name="Gao G.F."/>
            <person name="Liu J."/>
        </authorList>
    </citation>
    <scope>NUCLEOTIDE SEQUENCE</scope>
</reference>
<evidence type="ECO:0000256" key="8">
    <source>
        <dbReference type="ARBA" id="ARBA00022989"/>
    </source>
</evidence>
<dbReference type="GO" id="GO:0031966">
    <property type="term" value="C:mitochondrial membrane"/>
    <property type="evidence" value="ECO:0007669"/>
    <property type="project" value="UniProtKB-SubCell"/>
</dbReference>
<keyword evidence="4 12" id="KW-0813">Transport</keyword>
<keyword evidence="9 12" id="KW-0406">Ion transport</keyword>
<protein>
    <recommendedName>
        <fullName evidence="12">ATP synthase complex subunit 8</fullName>
    </recommendedName>
</protein>
<name>A0A7T6YA05_9CUCU</name>
<dbReference type="EMBL" id="MW291531">
    <property type="protein sequence ID" value="QQK56315.1"/>
    <property type="molecule type" value="Genomic_DNA"/>
</dbReference>
<comment type="subcellular location">
    <subcellularLocation>
        <location evidence="1 12">Mitochondrion membrane</location>
        <topology evidence="1 12">Single-pass membrane protein</topology>
    </subcellularLocation>
</comment>
<feature type="transmembrane region" description="Helical" evidence="13">
    <location>
        <begin position="12"/>
        <end position="32"/>
    </location>
</feature>
<evidence type="ECO:0000256" key="6">
    <source>
        <dbReference type="ARBA" id="ARBA00022692"/>
    </source>
</evidence>
<accession>A0A7T6YA05</accession>
<dbReference type="Pfam" id="PF00895">
    <property type="entry name" value="ATP-synt_8"/>
    <property type="match status" value="1"/>
</dbReference>
<dbReference type="GO" id="GO:0015078">
    <property type="term" value="F:proton transmembrane transporter activity"/>
    <property type="evidence" value="ECO:0007669"/>
    <property type="project" value="InterPro"/>
</dbReference>
<organism evidence="14">
    <name type="scientific">Aulacochilus grouvellei</name>
    <dbReference type="NCBI Taxonomy" id="2800504"/>
    <lineage>
        <taxon>Eukaryota</taxon>
        <taxon>Metazoa</taxon>
        <taxon>Ecdysozoa</taxon>
        <taxon>Arthropoda</taxon>
        <taxon>Hexapoda</taxon>
        <taxon>Insecta</taxon>
        <taxon>Pterygota</taxon>
        <taxon>Neoptera</taxon>
        <taxon>Endopterygota</taxon>
        <taxon>Coleoptera</taxon>
        <taxon>Polyphaga</taxon>
        <taxon>Cucujiformia</taxon>
        <taxon>Erotylidae</taxon>
        <taxon>Erotylinae</taxon>
        <taxon>Aulacochilus</taxon>
    </lineage>
</organism>
<keyword evidence="11 13" id="KW-0472">Membrane</keyword>
<dbReference type="GO" id="GO:0015986">
    <property type="term" value="P:proton motive force-driven ATP synthesis"/>
    <property type="evidence" value="ECO:0007669"/>
    <property type="project" value="InterPro"/>
</dbReference>
<evidence type="ECO:0000256" key="11">
    <source>
        <dbReference type="ARBA" id="ARBA00023136"/>
    </source>
</evidence>
<evidence type="ECO:0000256" key="2">
    <source>
        <dbReference type="ARBA" id="ARBA00008892"/>
    </source>
</evidence>
<evidence type="ECO:0000256" key="7">
    <source>
        <dbReference type="ARBA" id="ARBA00022781"/>
    </source>
</evidence>
<keyword evidence="7 12" id="KW-0375">Hydrogen ion transport</keyword>
<dbReference type="InterPro" id="IPR001421">
    <property type="entry name" value="ATP8_metazoa"/>
</dbReference>
<evidence type="ECO:0000256" key="12">
    <source>
        <dbReference type="RuleBase" id="RU003661"/>
    </source>
</evidence>
<evidence type="ECO:0000256" key="5">
    <source>
        <dbReference type="ARBA" id="ARBA00022547"/>
    </source>
</evidence>
<evidence type="ECO:0000256" key="10">
    <source>
        <dbReference type="ARBA" id="ARBA00023128"/>
    </source>
</evidence>
<sequence>MPQMAPLNWLILFIYFVMIFLFINSMNYYLFYYTPKFFQINKFSHLPMLNWKW</sequence>
<dbReference type="RefSeq" id="YP_010140016.1">
    <property type="nucleotide sequence ID" value="NC_056919.1"/>
</dbReference>
<geneLocation type="mitochondrion" evidence="14"/>
<comment type="similarity">
    <text evidence="2 12">Belongs to the ATPase protein 8 family.</text>
</comment>
<keyword evidence="10 12" id="KW-0496">Mitochondrion</keyword>
<evidence type="ECO:0000256" key="1">
    <source>
        <dbReference type="ARBA" id="ARBA00004304"/>
    </source>
</evidence>
<keyword evidence="6 12" id="KW-0812">Transmembrane</keyword>
<evidence type="ECO:0000313" key="14">
    <source>
        <dbReference type="EMBL" id="QQK56315.1"/>
    </source>
</evidence>
<gene>
    <name evidence="14" type="primary">atp8</name>
</gene>
<dbReference type="AlphaFoldDB" id="A0A7T6YA05"/>
<evidence type="ECO:0000256" key="9">
    <source>
        <dbReference type="ARBA" id="ARBA00023065"/>
    </source>
</evidence>